<dbReference type="InterPro" id="IPR002813">
    <property type="entry name" value="Arg_biosynth_ArgJ"/>
</dbReference>
<evidence type="ECO:0000256" key="10">
    <source>
        <dbReference type="ARBA" id="ARBA00048372"/>
    </source>
</evidence>
<comment type="subunit">
    <text evidence="3 13">Heterotetramer of two alpha and two beta chains.</text>
</comment>
<dbReference type="AlphaFoldDB" id="A0A5K7X6D8"/>
<evidence type="ECO:0000256" key="4">
    <source>
        <dbReference type="ARBA" id="ARBA00022571"/>
    </source>
</evidence>
<feature type="binding site" evidence="13">
    <location>
        <position position="183"/>
    </location>
    <ligand>
        <name>substrate</name>
    </ligand>
</feature>
<dbReference type="GO" id="GO:0006592">
    <property type="term" value="P:ornithine biosynthetic process"/>
    <property type="evidence" value="ECO:0007669"/>
    <property type="project" value="TreeGrafter"/>
</dbReference>
<comment type="function">
    <text evidence="12 13">Catalyzes two activities which are involved in the cyclic version of arginine biosynthesis: the synthesis of N-acetylglutamate from glutamate and acetyl-CoA as the acetyl donor, and of ornithine by transacetylation between N(2)-acetylornithine and glutamate.</text>
</comment>
<dbReference type="GO" id="GO:0004358">
    <property type="term" value="F:L-glutamate N-acetyltransferase activity, acting on acetyl-L-ornithine as donor"/>
    <property type="evidence" value="ECO:0007669"/>
    <property type="project" value="UniProtKB-UniRule"/>
</dbReference>
<dbReference type="Gene3D" id="3.30.2330.10">
    <property type="entry name" value="arginine biosynthesis bifunctional protein suprefamily"/>
    <property type="match status" value="1"/>
</dbReference>
<proteinExistence type="inferred from homology"/>
<organism evidence="14 15">
    <name type="scientific">Sporolactobacillus terrae</name>
    <dbReference type="NCBI Taxonomy" id="269673"/>
    <lineage>
        <taxon>Bacteria</taxon>
        <taxon>Bacillati</taxon>
        <taxon>Bacillota</taxon>
        <taxon>Bacilli</taxon>
        <taxon>Bacillales</taxon>
        <taxon>Sporolactobacillaceae</taxon>
        <taxon>Sporolactobacillus</taxon>
    </lineage>
</organism>
<evidence type="ECO:0000256" key="3">
    <source>
        <dbReference type="ARBA" id="ARBA00011475"/>
    </source>
</evidence>
<dbReference type="InterPro" id="IPR042195">
    <property type="entry name" value="ArgJ_beta_C"/>
</dbReference>
<evidence type="ECO:0000256" key="1">
    <source>
        <dbReference type="ARBA" id="ARBA00004496"/>
    </source>
</evidence>
<name>A0A5K7X6D8_9BACL</name>
<comment type="catalytic activity">
    <reaction evidence="10 13">
        <text>L-glutamate + acetyl-CoA = N-acetyl-L-glutamate + CoA + H(+)</text>
        <dbReference type="Rhea" id="RHEA:24292"/>
        <dbReference type="ChEBI" id="CHEBI:15378"/>
        <dbReference type="ChEBI" id="CHEBI:29985"/>
        <dbReference type="ChEBI" id="CHEBI:44337"/>
        <dbReference type="ChEBI" id="CHEBI:57287"/>
        <dbReference type="ChEBI" id="CHEBI:57288"/>
        <dbReference type="EC" id="2.3.1.1"/>
    </reaction>
</comment>
<feature type="site" description="Cleavage; by autolysis" evidence="13">
    <location>
        <begin position="193"/>
        <end position="194"/>
    </location>
</feature>
<dbReference type="CDD" id="cd02152">
    <property type="entry name" value="OAT"/>
    <property type="match status" value="1"/>
</dbReference>
<feature type="binding site" evidence="13">
    <location>
        <position position="194"/>
    </location>
    <ligand>
        <name>substrate</name>
    </ligand>
</feature>
<dbReference type="FunFam" id="3.30.2330.10:FF:000001">
    <property type="entry name" value="Arginine biosynthesis bifunctional protein ArgJ, mitochondrial"/>
    <property type="match status" value="1"/>
</dbReference>
<keyword evidence="5 13" id="KW-0028">Amino-acid biosynthesis</keyword>
<feature type="chain" id="PRO_5029082203" description="Arginine biosynthesis bifunctional protein ArgJ beta chain" evidence="13">
    <location>
        <begin position="194"/>
        <end position="407"/>
    </location>
</feature>
<feature type="chain" id="PRO_5029082202" description="Arginine biosynthesis bifunctional protein ArgJ alpha chain" evidence="13">
    <location>
        <begin position="1"/>
        <end position="193"/>
    </location>
</feature>
<dbReference type="SUPFAM" id="SSF56266">
    <property type="entry name" value="DmpA/ArgJ-like"/>
    <property type="match status" value="1"/>
</dbReference>
<evidence type="ECO:0000313" key="14">
    <source>
        <dbReference type="EMBL" id="BBO00104.1"/>
    </source>
</evidence>
<dbReference type="Gene3D" id="3.10.20.340">
    <property type="entry name" value="ArgJ beta chain, C-terminal domain"/>
    <property type="match status" value="1"/>
</dbReference>
<comment type="pathway">
    <text evidence="13">Amino-acid biosynthesis; L-arginine biosynthesis; L-ornithine and N-acetyl-L-glutamate from L-glutamate and N(2)-acetyl-L-ornithine (cyclic): step 1/1.</text>
</comment>
<feature type="binding site" evidence="13">
    <location>
        <position position="402"/>
    </location>
    <ligand>
        <name>substrate</name>
    </ligand>
</feature>
<dbReference type="UniPathway" id="UPA00068">
    <property type="reaction ID" value="UER00106"/>
</dbReference>
<feature type="active site" description="Nucleophile" evidence="13">
    <location>
        <position position="194"/>
    </location>
</feature>
<comment type="catalytic activity">
    <reaction evidence="11 13">
        <text>N(2)-acetyl-L-ornithine + L-glutamate = N-acetyl-L-glutamate + L-ornithine</text>
        <dbReference type="Rhea" id="RHEA:15349"/>
        <dbReference type="ChEBI" id="CHEBI:29985"/>
        <dbReference type="ChEBI" id="CHEBI:44337"/>
        <dbReference type="ChEBI" id="CHEBI:46911"/>
        <dbReference type="ChEBI" id="CHEBI:57805"/>
        <dbReference type="EC" id="2.3.1.35"/>
    </reaction>
</comment>
<dbReference type="Pfam" id="PF01960">
    <property type="entry name" value="ArgJ"/>
    <property type="match status" value="1"/>
</dbReference>
<dbReference type="FunFam" id="3.10.20.340:FF:000001">
    <property type="entry name" value="Arginine biosynthesis bifunctional protein ArgJ, chloroplastic"/>
    <property type="match status" value="1"/>
</dbReference>
<dbReference type="GO" id="GO:0004042">
    <property type="term" value="F:L-glutamate N-acetyltransferase activity"/>
    <property type="evidence" value="ECO:0007669"/>
    <property type="project" value="UniProtKB-UniRule"/>
</dbReference>
<sequence length="407" mass="43044">MEKLDQKPAINYIENGSVGSAKGFKTGGMHIGLRTKKPDLGWIYSEVPAAAAGVYTTNVFQAAPLQVTQESIAEEKKLQAVLVNTVSANSCTGRQGLENARVTRQWLAQHLGITDHLVGVASTGVIGMQLPMEKIKKGIAAIDLSGSEAPFEEAILTTDTKTKHLAVTFEIDGKSVTIGGACKGSGMIHPNMATMLGFVTTDAAVAPDALRQALKTIVDKTFNRITVDGDTSTNDMVLLLANGQAENQPLSAQHPEWLVFLKGLEAVCQGLAKFIAGDGEGATKLIEVQVTGAKDDQSAEVISKTIVGSSLVKTAVFGSDANWGRIVCAMGYSGEAFDPNHVTLKLGDLVLFENGVPTPFDEEQAKNALDKNSIVIKASLGEGNGSAVAWGCDLTYDYVKINASYRS</sequence>
<dbReference type="EC" id="2.3.1.1" evidence="13"/>
<evidence type="ECO:0000313" key="15">
    <source>
        <dbReference type="Proteomes" id="UP000326951"/>
    </source>
</evidence>
<reference evidence="14 15" key="1">
    <citation type="submission" date="2019-09" db="EMBL/GenBank/DDBJ databases">
        <title>Complete genome sequence of Sporolactobacillus terrae 70-3.</title>
        <authorList>
            <person name="Tanaka N."/>
            <person name="Shiwa Y."/>
            <person name="Fujita N."/>
            <person name="Tanasupawat S."/>
        </authorList>
    </citation>
    <scope>NUCLEOTIDE SEQUENCE [LARGE SCALE GENOMIC DNA]</scope>
    <source>
        <strain evidence="14 15">70-3</strain>
    </source>
</reference>
<dbReference type="InterPro" id="IPR016117">
    <property type="entry name" value="ArgJ-like_dom_sf"/>
</dbReference>
<evidence type="ECO:0000256" key="12">
    <source>
        <dbReference type="ARBA" id="ARBA00054976"/>
    </source>
</evidence>
<dbReference type="Gene3D" id="3.60.70.12">
    <property type="entry name" value="L-amino peptidase D-ALA esterase/amidase"/>
    <property type="match status" value="1"/>
</dbReference>
<keyword evidence="7 13" id="KW-0068">Autocatalytic cleavage</keyword>
<dbReference type="PANTHER" id="PTHR23100">
    <property type="entry name" value="ARGININE BIOSYNTHESIS BIFUNCTIONAL PROTEIN ARGJ"/>
    <property type="match status" value="1"/>
</dbReference>
<evidence type="ECO:0000256" key="8">
    <source>
        <dbReference type="ARBA" id="ARBA00023268"/>
    </source>
</evidence>
<accession>A0A5K7X6D8</accession>
<feature type="binding site" evidence="13">
    <location>
        <position position="407"/>
    </location>
    <ligand>
        <name>substrate</name>
    </ligand>
</feature>
<keyword evidence="9 13" id="KW-0012">Acyltransferase</keyword>
<keyword evidence="4 13" id="KW-0055">Arginine biosynthesis</keyword>
<dbReference type="RefSeq" id="WP_152080764.1">
    <property type="nucleotide sequence ID" value="NZ_AP021853.1"/>
</dbReference>
<dbReference type="PANTHER" id="PTHR23100:SF0">
    <property type="entry name" value="ARGININE BIOSYNTHESIS BIFUNCTIONAL PROTEIN ARGJ, MITOCHONDRIAL"/>
    <property type="match status" value="1"/>
</dbReference>
<comment type="pathway">
    <text evidence="13">Amino-acid biosynthesis; L-arginine biosynthesis; N(2)-acetyl-L-ornithine from L-glutamate: step 1/4.</text>
</comment>
<feature type="binding site" evidence="13">
    <location>
        <position position="280"/>
    </location>
    <ligand>
        <name>substrate</name>
    </ligand>
</feature>
<keyword evidence="6 13" id="KW-0808">Transferase</keyword>
<gene>
    <name evidence="13 14" type="primary">argJ</name>
    <name evidence="14" type="ORF">St703_28080</name>
</gene>
<evidence type="ECO:0000256" key="6">
    <source>
        <dbReference type="ARBA" id="ARBA00022679"/>
    </source>
</evidence>
<evidence type="ECO:0000256" key="7">
    <source>
        <dbReference type="ARBA" id="ARBA00022813"/>
    </source>
</evidence>
<dbReference type="GO" id="GO:0005737">
    <property type="term" value="C:cytoplasm"/>
    <property type="evidence" value="ECO:0007669"/>
    <property type="project" value="UniProtKB-SubCell"/>
</dbReference>
<keyword evidence="13" id="KW-0963">Cytoplasm</keyword>
<evidence type="ECO:0000256" key="9">
    <source>
        <dbReference type="ARBA" id="ARBA00023315"/>
    </source>
</evidence>
<feature type="site" description="Involved in the stabilization of negative charge on the oxyanion by the formation of the oxyanion hole" evidence="13">
    <location>
        <position position="124"/>
    </location>
</feature>
<evidence type="ECO:0000256" key="5">
    <source>
        <dbReference type="ARBA" id="ARBA00022605"/>
    </source>
</evidence>
<keyword evidence="8 13" id="KW-0511">Multifunctional enzyme</keyword>
<comment type="subcellular location">
    <subcellularLocation>
        <location evidence="1 13">Cytoplasm</location>
    </subcellularLocation>
</comment>
<evidence type="ECO:0000256" key="2">
    <source>
        <dbReference type="ARBA" id="ARBA00006774"/>
    </source>
</evidence>
<dbReference type="GO" id="GO:0006526">
    <property type="term" value="P:L-arginine biosynthetic process"/>
    <property type="evidence" value="ECO:0007669"/>
    <property type="project" value="UniProtKB-UniRule"/>
</dbReference>
<dbReference type="NCBIfam" id="NF003802">
    <property type="entry name" value="PRK05388.1"/>
    <property type="match status" value="1"/>
</dbReference>
<dbReference type="NCBIfam" id="TIGR00120">
    <property type="entry name" value="ArgJ"/>
    <property type="match status" value="1"/>
</dbReference>
<comment type="similarity">
    <text evidence="2 13">Belongs to the ArgJ family.</text>
</comment>
<feature type="binding site" evidence="13">
    <location>
        <position position="157"/>
    </location>
    <ligand>
        <name>substrate</name>
    </ligand>
</feature>
<dbReference type="HAMAP" id="MF_01106">
    <property type="entry name" value="ArgJ"/>
    <property type="match status" value="1"/>
</dbReference>
<evidence type="ECO:0000256" key="13">
    <source>
        <dbReference type="HAMAP-Rule" id="MF_01106"/>
    </source>
</evidence>
<dbReference type="EC" id="2.3.1.35" evidence="13"/>
<dbReference type="Proteomes" id="UP000326951">
    <property type="component" value="Chromosome"/>
</dbReference>
<feature type="site" description="Involved in the stabilization of negative charge on the oxyanion by the formation of the oxyanion hole" evidence="13">
    <location>
        <position position="123"/>
    </location>
</feature>
<dbReference type="FunFam" id="3.60.70.12:FF:000001">
    <property type="entry name" value="Arginine biosynthesis bifunctional protein ArgJ, chloroplastic"/>
    <property type="match status" value="1"/>
</dbReference>
<protein>
    <recommendedName>
        <fullName evidence="13">Arginine biosynthesis bifunctional protein ArgJ</fullName>
    </recommendedName>
    <domain>
        <recommendedName>
            <fullName evidence="13">Glutamate N-acetyltransferase</fullName>
            <ecNumber evidence="13">2.3.1.35</ecNumber>
        </recommendedName>
        <alternativeName>
            <fullName evidence="13">Ornithine acetyltransferase</fullName>
            <shortName evidence="13">OATase</shortName>
        </alternativeName>
        <alternativeName>
            <fullName evidence="13">Ornithine transacetylase</fullName>
        </alternativeName>
    </domain>
    <domain>
        <recommendedName>
            <fullName evidence="13">Amino-acid acetyltransferase</fullName>
            <ecNumber evidence="13">2.3.1.1</ecNumber>
        </recommendedName>
        <alternativeName>
            <fullName evidence="13">N-acetylglutamate synthase</fullName>
            <shortName evidence="13">AGSase</shortName>
        </alternativeName>
    </domain>
    <component>
        <recommendedName>
            <fullName evidence="13">Arginine biosynthesis bifunctional protein ArgJ alpha chain</fullName>
        </recommendedName>
    </component>
    <component>
        <recommendedName>
            <fullName evidence="13">Arginine biosynthesis bifunctional protein ArgJ beta chain</fullName>
        </recommendedName>
    </component>
</protein>
<evidence type="ECO:0000256" key="11">
    <source>
        <dbReference type="ARBA" id="ARBA00049439"/>
    </source>
</evidence>
<dbReference type="EMBL" id="AP021853">
    <property type="protein sequence ID" value="BBO00104.1"/>
    <property type="molecule type" value="Genomic_DNA"/>
</dbReference>